<keyword evidence="3 7" id="KW-0227">DNA damage</keyword>
<gene>
    <name evidence="7 9" type="primary">recO</name>
    <name evidence="9" type="ORF">FNY66_13555</name>
</gene>
<evidence type="ECO:0000256" key="5">
    <source>
        <dbReference type="ARBA" id="ARBA00023204"/>
    </source>
</evidence>
<sequence length="263" mass="29746">MRKTAALLRSKAAERNSVNQIVLTGMVLSTMPIGEYDRRVVILTKEQGKISAFARGARRPNSPLVGSVNPFSFGEFTLYAGRTSYTIQSASISNYFAELREDMVGAYYGFYFLEFADYYTKESNDEREMLKLLYQTMRALINPHIPDRLIRYIFELKALTINGQGPQVFQCVNCGDKDRPAVFSPAKGGLVCSECGGNVIDGMILDNSTLYSMQYIESSTIEKLYTFNVTDKVLNELGKVMERLMEVYVDKHFKSLEILETLT</sequence>
<evidence type="ECO:0000259" key="8">
    <source>
        <dbReference type="Pfam" id="PF11967"/>
    </source>
</evidence>
<dbReference type="NCBIfam" id="TIGR00613">
    <property type="entry name" value="reco"/>
    <property type="match status" value="1"/>
</dbReference>
<dbReference type="Gene3D" id="1.20.1440.120">
    <property type="entry name" value="Recombination protein O, C-terminal domain"/>
    <property type="match status" value="1"/>
</dbReference>
<evidence type="ECO:0000256" key="4">
    <source>
        <dbReference type="ARBA" id="ARBA00023172"/>
    </source>
</evidence>
<reference evidence="9 10" key="1">
    <citation type="submission" date="2019-07" db="EMBL/GenBank/DDBJ databases">
        <authorList>
            <person name="Wongkuna S."/>
            <person name="Scaria J."/>
        </authorList>
    </citation>
    <scope>NUCLEOTIDE SEQUENCE [LARGE SCALE GENOMIC DNA]</scope>
    <source>
        <strain evidence="9 10">SW178</strain>
    </source>
</reference>
<evidence type="ECO:0000313" key="9">
    <source>
        <dbReference type="EMBL" id="KAA8500434.1"/>
    </source>
</evidence>
<feature type="domain" description="DNA replication/recombination mediator RecO N-terminal" evidence="8">
    <location>
        <begin position="23"/>
        <end position="96"/>
    </location>
</feature>
<dbReference type="SUPFAM" id="SSF50249">
    <property type="entry name" value="Nucleic acid-binding proteins"/>
    <property type="match status" value="1"/>
</dbReference>
<evidence type="ECO:0000256" key="2">
    <source>
        <dbReference type="ARBA" id="ARBA00021310"/>
    </source>
</evidence>
<dbReference type="GO" id="GO:0006302">
    <property type="term" value="P:double-strand break repair"/>
    <property type="evidence" value="ECO:0007669"/>
    <property type="project" value="TreeGrafter"/>
</dbReference>
<name>A0A5M9HTY5_9FIRM</name>
<dbReference type="InterPro" id="IPR037278">
    <property type="entry name" value="ARFGAP/RecO"/>
</dbReference>
<dbReference type="PANTHER" id="PTHR33991">
    <property type="entry name" value="DNA REPAIR PROTEIN RECO"/>
    <property type="match status" value="1"/>
</dbReference>
<dbReference type="GO" id="GO:0006310">
    <property type="term" value="P:DNA recombination"/>
    <property type="evidence" value="ECO:0007669"/>
    <property type="project" value="UniProtKB-UniRule"/>
</dbReference>
<dbReference type="InterPro" id="IPR012340">
    <property type="entry name" value="NA-bd_OB-fold"/>
</dbReference>
<dbReference type="PANTHER" id="PTHR33991:SF1">
    <property type="entry name" value="DNA REPAIR PROTEIN RECO"/>
    <property type="match status" value="1"/>
</dbReference>
<comment type="caution">
    <text evidence="9">The sequence shown here is derived from an EMBL/GenBank/DDBJ whole genome shotgun (WGS) entry which is preliminary data.</text>
</comment>
<evidence type="ECO:0000256" key="7">
    <source>
        <dbReference type="HAMAP-Rule" id="MF_00201"/>
    </source>
</evidence>
<dbReference type="EMBL" id="VMSO01000025">
    <property type="protein sequence ID" value="KAA8500434.1"/>
    <property type="molecule type" value="Genomic_DNA"/>
</dbReference>
<dbReference type="Proteomes" id="UP000322025">
    <property type="component" value="Unassembled WGS sequence"/>
</dbReference>
<keyword evidence="10" id="KW-1185">Reference proteome</keyword>
<accession>A0A5M9HTY5</accession>
<evidence type="ECO:0000256" key="1">
    <source>
        <dbReference type="ARBA" id="ARBA00007452"/>
    </source>
</evidence>
<dbReference type="SUPFAM" id="SSF57863">
    <property type="entry name" value="ArfGap/RecO-like zinc finger"/>
    <property type="match status" value="1"/>
</dbReference>
<dbReference type="GO" id="GO:0043590">
    <property type="term" value="C:bacterial nucleoid"/>
    <property type="evidence" value="ECO:0007669"/>
    <property type="project" value="TreeGrafter"/>
</dbReference>
<dbReference type="AlphaFoldDB" id="A0A5M9HTY5"/>
<evidence type="ECO:0000256" key="6">
    <source>
        <dbReference type="ARBA" id="ARBA00033409"/>
    </source>
</evidence>
<comment type="similarity">
    <text evidence="1 7">Belongs to the RecO family.</text>
</comment>
<evidence type="ECO:0000313" key="10">
    <source>
        <dbReference type="Proteomes" id="UP000322025"/>
    </source>
</evidence>
<dbReference type="OrthoDB" id="9797083at2"/>
<protein>
    <recommendedName>
        <fullName evidence="2 7">DNA repair protein RecO</fullName>
    </recommendedName>
    <alternativeName>
        <fullName evidence="6 7">Recombination protein O</fullName>
    </alternativeName>
</protein>
<dbReference type="Gene3D" id="2.40.50.140">
    <property type="entry name" value="Nucleic acid-binding proteins"/>
    <property type="match status" value="1"/>
</dbReference>
<comment type="function">
    <text evidence="7">Involved in DNA repair and RecF pathway recombination.</text>
</comment>
<evidence type="ECO:0000256" key="3">
    <source>
        <dbReference type="ARBA" id="ARBA00022763"/>
    </source>
</evidence>
<dbReference type="InterPro" id="IPR042242">
    <property type="entry name" value="RecO_C"/>
</dbReference>
<dbReference type="Pfam" id="PF11967">
    <property type="entry name" value="RecO_N"/>
    <property type="match status" value="1"/>
</dbReference>
<proteinExistence type="inferred from homology"/>
<dbReference type="Pfam" id="PF02565">
    <property type="entry name" value="RecO_C"/>
    <property type="match status" value="1"/>
</dbReference>
<dbReference type="InterPro" id="IPR022572">
    <property type="entry name" value="DNA_rep/recomb_RecO_N"/>
</dbReference>
<keyword evidence="5 7" id="KW-0234">DNA repair</keyword>
<keyword evidence="4 7" id="KW-0233">DNA recombination</keyword>
<dbReference type="HAMAP" id="MF_00201">
    <property type="entry name" value="RecO"/>
    <property type="match status" value="1"/>
</dbReference>
<dbReference type="InterPro" id="IPR003717">
    <property type="entry name" value="RecO"/>
</dbReference>
<organism evidence="9 10">
    <name type="scientific">Mediterraneibacter catenae</name>
    <dbReference type="NCBI Taxonomy" id="2594882"/>
    <lineage>
        <taxon>Bacteria</taxon>
        <taxon>Bacillati</taxon>
        <taxon>Bacillota</taxon>
        <taxon>Clostridia</taxon>
        <taxon>Lachnospirales</taxon>
        <taxon>Lachnospiraceae</taxon>
        <taxon>Mediterraneibacter</taxon>
    </lineage>
</organism>